<keyword evidence="3" id="KW-0722">Serine protease inhibitor</keyword>
<evidence type="ECO:0000256" key="1">
    <source>
        <dbReference type="ARBA" id="ARBA00008210"/>
    </source>
</evidence>
<protein>
    <submittedName>
        <fullName evidence="5">Serine protease inhibitor- potato inhibitor I-type family protein</fullName>
    </submittedName>
</protein>
<dbReference type="Proteomes" id="UP001153555">
    <property type="component" value="Unassembled WGS sequence"/>
</dbReference>
<evidence type="ECO:0000256" key="4">
    <source>
        <dbReference type="SAM" id="MobiDB-lite"/>
    </source>
</evidence>
<comment type="similarity">
    <text evidence="1">Belongs to the protease inhibitor I13 (potato type I serine protease inhibitor) family.</text>
</comment>
<feature type="region of interest" description="Disordered" evidence="4">
    <location>
        <begin position="8"/>
        <end position="33"/>
    </location>
</feature>
<comment type="caution">
    <text evidence="5">The sequence shown here is derived from an EMBL/GenBank/DDBJ whole genome shotgun (WGS) entry which is preliminary data.</text>
</comment>
<gene>
    <name evidence="5" type="ORF">SHERM_12105</name>
</gene>
<dbReference type="AlphaFoldDB" id="A0A9N7MLC7"/>
<name>A0A9N7MLC7_STRHE</name>
<evidence type="ECO:0000256" key="2">
    <source>
        <dbReference type="ARBA" id="ARBA00022690"/>
    </source>
</evidence>
<dbReference type="PROSITE" id="PS00285">
    <property type="entry name" value="POTATO_INHIBITOR"/>
    <property type="match status" value="1"/>
</dbReference>
<organism evidence="5 6">
    <name type="scientific">Striga hermonthica</name>
    <name type="common">Purple witchweed</name>
    <name type="synonym">Buchnera hermonthica</name>
    <dbReference type="NCBI Taxonomy" id="68872"/>
    <lineage>
        <taxon>Eukaryota</taxon>
        <taxon>Viridiplantae</taxon>
        <taxon>Streptophyta</taxon>
        <taxon>Embryophyta</taxon>
        <taxon>Tracheophyta</taxon>
        <taxon>Spermatophyta</taxon>
        <taxon>Magnoliopsida</taxon>
        <taxon>eudicotyledons</taxon>
        <taxon>Gunneridae</taxon>
        <taxon>Pentapetalae</taxon>
        <taxon>asterids</taxon>
        <taxon>lamiids</taxon>
        <taxon>Lamiales</taxon>
        <taxon>Orobanchaceae</taxon>
        <taxon>Buchnereae</taxon>
        <taxon>Striga</taxon>
    </lineage>
</organism>
<dbReference type="EMBL" id="CACSLK010006441">
    <property type="protein sequence ID" value="CAA0810557.1"/>
    <property type="molecule type" value="Genomic_DNA"/>
</dbReference>
<sequence length="162" mass="17938">MRQVRVLMAGEGYEASSEDDDFSTMDVGSGSDDDVLFEEHLDLDVDENVEGRKEGVNREGLDSGYDDAVLERVIDEYVDEQDLVEKHQLDMADCPDTKGKTSWPELVGQNGRFAEAVIERENPNVDAIVVLDGSPDTTDIRCDRVRVPVNYSGIVVRTPTVG</sequence>
<reference evidence="5" key="1">
    <citation type="submission" date="2019-12" db="EMBL/GenBank/DDBJ databases">
        <authorList>
            <person name="Scholes J."/>
        </authorList>
    </citation>
    <scope>NUCLEOTIDE SEQUENCE</scope>
</reference>
<dbReference type="Pfam" id="PF00280">
    <property type="entry name" value="potato_inhibit"/>
    <property type="match status" value="1"/>
</dbReference>
<dbReference type="InterPro" id="IPR036354">
    <property type="entry name" value="Prot_inh_pot1_sf"/>
</dbReference>
<evidence type="ECO:0000313" key="6">
    <source>
        <dbReference type="Proteomes" id="UP001153555"/>
    </source>
</evidence>
<dbReference type="GO" id="GO:0004867">
    <property type="term" value="F:serine-type endopeptidase inhibitor activity"/>
    <property type="evidence" value="ECO:0007669"/>
    <property type="project" value="UniProtKB-KW"/>
</dbReference>
<dbReference type="PANTHER" id="PTHR33091:SF83">
    <property type="entry name" value="SERINE PROTEASE INHIBITOR, POTATO INHIBITOR I-TYPE FAMILY PROTEIN-RELATED"/>
    <property type="match status" value="1"/>
</dbReference>
<dbReference type="SUPFAM" id="SSF54654">
    <property type="entry name" value="CI-2 family of serine protease inhibitors"/>
    <property type="match status" value="1"/>
</dbReference>
<evidence type="ECO:0000313" key="5">
    <source>
        <dbReference type="EMBL" id="CAA0810557.1"/>
    </source>
</evidence>
<dbReference type="GO" id="GO:0009611">
    <property type="term" value="P:response to wounding"/>
    <property type="evidence" value="ECO:0007669"/>
    <property type="project" value="InterPro"/>
</dbReference>
<evidence type="ECO:0000256" key="3">
    <source>
        <dbReference type="ARBA" id="ARBA00022900"/>
    </source>
</evidence>
<dbReference type="PANTHER" id="PTHR33091">
    <property type="entry name" value="PROTEIN, PUTATIVE, EXPRESSED-RELATED"/>
    <property type="match status" value="1"/>
</dbReference>
<proteinExistence type="inferred from homology"/>
<dbReference type="OrthoDB" id="873341at2759"/>
<dbReference type="InterPro" id="IPR000864">
    <property type="entry name" value="Prot_inh_pot1"/>
</dbReference>
<keyword evidence="6" id="KW-1185">Reference proteome</keyword>
<dbReference type="PRINTS" id="PR00292">
    <property type="entry name" value="POTATOINHBTR"/>
</dbReference>
<dbReference type="Gene3D" id="3.30.10.10">
    <property type="entry name" value="Trypsin Inhibitor V, subunit A"/>
    <property type="match status" value="1"/>
</dbReference>
<keyword evidence="2" id="KW-0646">Protease inhibitor</keyword>
<accession>A0A9N7MLC7</accession>